<comment type="caution">
    <text evidence="2">The sequence shown here is derived from an EMBL/GenBank/DDBJ whole genome shotgun (WGS) entry which is preliminary data.</text>
</comment>
<name>A0A5J5CYM2_9PERO</name>
<feature type="region of interest" description="Disordered" evidence="1">
    <location>
        <begin position="1"/>
        <end position="48"/>
    </location>
</feature>
<gene>
    <name evidence="2" type="ORF">FQN60_004384</name>
</gene>
<evidence type="ECO:0000313" key="2">
    <source>
        <dbReference type="EMBL" id="KAA8585690.1"/>
    </source>
</evidence>
<reference evidence="2 3" key="1">
    <citation type="submission" date="2019-08" db="EMBL/GenBank/DDBJ databases">
        <title>A chromosome-level genome assembly, high-density linkage maps, and genome scans reveal the genomic architecture of hybrid incompatibilities underlying speciation via character displacement in darters (Percidae: Etheostominae).</title>
        <authorList>
            <person name="Moran R.L."/>
            <person name="Catchen J.M."/>
            <person name="Fuller R.C."/>
        </authorList>
    </citation>
    <scope>NUCLEOTIDE SEQUENCE [LARGE SCALE GENOMIC DNA]</scope>
    <source>
        <strain evidence="2">EspeVRDwgs_2016</strain>
        <tissue evidence="2">Muscle</tissue>
    </source>
</reference>
<dbReference type="Proteomes" id="UP000327493">
    <property type="component" value="Chromosome 15"/>
</dbReference>
<keyword evidence="3" id="KW-1185">Reference proteome</keyword>
<dbReference type="EMBL" id="VOFY01000015">
    <property type="protein sequence ID" value="KAA8585690.1"/>
    <property type="molecule type" value="Genomic_DNA"/>
</dbReference>
<accession>A0A5J5CYM2</accession>
<evidence type="ECO:0000256" key="1">
    <source>
        <dbReference type="SAM" id="MobiDB-lite"/>
    </source>
</evidence>
<protein>
    <submittedName>
        <fullName evidence="2">Uncharacterized protein</fullName>
    </submittedName>
</protein>
<sequence>MCDRVKASTPSRPGRESRSTRGFTPPRWPSRATQEGLLEMEENSRLMS</sequence>
<dbReference type="AlphaFoldDB" id="A0A5J5CYM2"/>
<organism evidence="2 3">
    <name type="scientific">Etheostoma spectabile</name>
    <name type="common">orangethroat darter</name>
    <dbReference type="NCBI Taxonomy" id="54343"/>
    <lineage>
        <taxon>Eukaryota</taxon>
        <taxon>Metazoa</taxon>
        <taxon>Chordata</taxon>
        <taxon>Craniata</taxon>
        <taxon>Vertebrata</taxon>
        <taxon>Euteleostomi</taxon>
        <taxon>Actinopterygii</taxon>
        <taxon>Neopterygii</taxon>
        <taxon>Teleostei</taxon>
        <taxon>Neoteleostei</taxon>
        <taxon>Acanthomorphata</taxon>
        <taxon>Eupercaria</taxon>
        <taxon>Perciformes</taxon>
        <taxon>Percoidei</taxon>
        <taxon>Percidae</taxon>
        <taxon>Etheostomatinae</taxon>
        <taxon>Etheostoma</taxon>
    </lineage>
</organism>
<evidence type="ECO:0000313" key="3">
    <source>
        <dbReference type="Proteomes" id="UP000327493"/>
    </source>
</evidence>
<proteinExistence type="predicted"/>